<feature type="compositionally biased region" description="Polar residues" evidence="1">
    <location>
        <begin position="192"/>
        <end position="207"/>
    </location>
</feature>
<feature type="compositionally biased region" description="Low complexity" evidence="1">
    <location>
        <begin position="122"/>
        <end position="135"/>
    </location>
</feature>
<dbReference type="AlphaFoldDB" id="R7RY60"/>
<gene>
    <name evidence="2" type="ORF">STEHIDRAFT_142792</name>
</gene>
<sequence length="605" mass="66616">MFDIASALFGAVGTILLTSSFQVGYRLVATNSRVAPLPSRLLPVSANGGATESDDEGSCGQKRKSPSPSPSRPSSSSSRSSHVEDNDTSSDESEDSRGPKRRKSTSPLSDHSSSQRKKGIHRSSSTSTSRHTPATLRRRTPPARHTPSPTPTMSSNFSSPSHTPTTVQPQLQDLRFAPFPSSSLLGFPQETIGASSQRSSLSPLANTTTLQQVPYTRASSLEDVRSDEATVNSLLRSPTLSDISSTTDVSMYVSGIASDTVQCRAAFRGSSPSPAAEDRRNPGGVKRTVKTAKKPMKHAEPYTIGTGRRTGHTRRRRSPTPEPEFVQGSSSSSYNEPDQPHRTPSPWMIDPGCPSSPIYRPTSPPTGHIPFFDLDYPQPARLQHPSPVFPPSNTHVLNLEHHSAQPVRSRSASPFIEGELQYPEDEYSEGDDGDGSSEDWEKQEYESKHPPDGDAHIDFGPDDFLRHDRLAQFLSTNVVSGYTTAAHRHGQTHEAAPQLPTEAMVWPSATAALNGPSQSFQERDSLLAFNSAPRVEVHVERSRYDVRNESDVAVEEIEDTAFDSDEDYRELYGDRDFEFTRGDERPTYEGYHFLSDHRQNWHSRY</sequence>
<organism evidence="2 3">
    <name type="scientific">Stereum hirsutum (strain FP-91666)</name>
    <name type="common">White-rot fungus</name>
    <dbReference type="NCBI Taxonomy" id="721885"/>
    <lineage>
        <taxon>Eukaryota</taxon>
        <taxon>Fungi</taxon>
        <taxon>Dikarya</taxon>
        <taxon>Basidiomycota</taxon>
        <taxon>Agaricomycotina</taxon>
        <taxon>Agaricomycetes</taxon>
        <taxon>Russulales</taxon>
        <taxon>Stereaceae</taxon>
        <taxon>Stereum</taxon>
    </lineage>
</organism>
<evidence type="ECO:0000313" key="3">
    <source>
        <dbReference type="Proteomes" id="UP000053927"/>
    </source>
</evidence>
<dbReference type="Proteomes" id="UP000053927">
    <property type="component" value="Unassembled WGS sequence"/>
</dbReference>
<protein>
    <submittedName>
        <fullName evidence="2">Uncharacterized protein</fullName>
    </submittedName>
</protein>
<dbReference type="GeneID" id="18799135"/>
<feature type="compositionally biased region" description="Polar residues" evidence="1">
    <location>
        <begin position="327"/>
        <end position="336"/>
    </location>
</feature>
<dbReference type="KEGG" id="shs:STEHIDRAFT_142792"/>
<evidence type="ECO:0000313" key="2">
    <source>
        <dbReference type="EMBL" id="EIM80341.1"/>
    </source>
</evidence>
<feature type="compositionally biased region" description="Acidic residues" evidence="1">
    <location>
        <begin position="422"/>
        <end position="438"/>
    </location>
</feature>
<feature type="region of interest" description="Disordered" evidence="1">
    <location>
        <begin position="39"/>
        <end position="207"/>
    </location>
</feature>
<evidence type="ECO:0000256" key="1">
    <source>
        <dbReference type="SAM" id="MobiDB-lite"/>
    </source>
</evidence>
<dbReference type="RefSeq" id="XP_007310479.1">
    <property type="nucleotide sequence ID" value="XM_007310417.1"/>
</dbReference>
<feature type="region of interest" description="Disordered" evidence="1">
    <location>
        <begin position="421"/>
        <end position="459"/>
    </location>
</feature>
<feature type="compositionally biased region" description="Basic residues" evidence="1">
    <location>
        <begin position="287"/>
        <end position="296"/>
    </location>
</feature>
<accession>R7RY60</accession>
<proteinExistence type="predicted"/>
<feature type="compositionally biased region" description="Polar residues" evidence="1">
    <location>
        <begin position="153"/>
        <end position="171"/>
    </location>
</feature>
<dbReference type="EMBL" id="JH687398">
    <property type="protein sequence ID" value="EIM80341.1"/>
    <property type="molecule type" value="Genomic_DNA"/>
</dbReference>
<feature type="compositionally biased region" description="Basic residues" evidence="1">
    <location>
        <begin position="309"/>
        <end position="318"/>
    </location>
</feature>
<name>R7RY60_STEHR</name>
<keyword evidence="3" id="KW-1185">Reference proteome</keyword>
<reference evidence="3" key="1">
    <citation type="journal article" date="2012" name="Science">
        <title>The Paleozoic origin of enzymatic lignin decomposition reconstructed from 31 fungal genomes.</title>
        <authorList>
            <person name="Floudas D."/>
            <person name="Binder M."/>
            <person name="Riley R."/>
            <person name="Barry K."/>
            <person name="Blanchette R.A."/>
            <person name="Henrissat B."/>
            <person name="Martinez A.T."/>
            <person name="Otillar R."/>
            <person name="Spatafora J.W."/>
            <person name="Yadav J.S."/>
            <person name="Aerts A."/>
            <person name="Benoit I."/>
            <person name="Boyd A."/>
            <person name="Carlson A."/>
            <person name="Copeland A."/>
            <person name="Coutinho P.M."/>
            <person name="de Vries R.P."/>
            <person name="Ferreira P."/>
            <person name="Findley K."/>
            <person name="Foster B."/>
            <person name="Gaskell J."/>
            <person name="Glotzer D."/>
            <person name="Gorecki P."/>
            <person name="Heitman J."/>
            <person name="Hesse C."/>
            <person name="Hori C."/>
            <person name="Igarashi K."/>
            <person name="Jurgens J.A."/>
            <person name="Kallen N."/>
            <person name="Kersten P."/>
            <person name="Kohler A."/>
            <person name="Kuees U."/>
            <person name="Kumar T.K.A."/>
            <person name="Kuo A."/>
            <person name="LaButti K."/>
            <person name="Larrondo L.F."/>
            <person name="Lindquist E."/>
            <person name="Ling A."/>
            <person name="Lombard V."/>
            <person name="Lucas S."/>
            <person name="Lundell T."/>
            <person name="Martin R."/>
            <person name="McLaughlin D.J."/>
            <person name="Morgenstern I."/>
            <person name="Morin E."/>
            <person name="Murat C."/>
            <person name="Nagy L.G."/>
            <person name="Nolan M."/>
            <person name="Ohm R.A."/>
            <person name="Patyshakuliyeva A."/>
            <person name="Rokas A."/>
            <person name="Ruiz-Duenas F.J."/>
            <person name="Sabat G."/>
            <person name="Salamov A."/>
            <person name="Samejima M."/>
            <person name="Schmutz J."/>
            <person name="Slot J.C."/>
            <person name="St John F."/>
            <person name="Stenlid J."/>
            <person name="Sun H."/>
            <person name="Sun S."/>
            <person name="Syed K."/>
            <person name="Tsang A."/>
            <person name="Wiebenga A."/>
            <person name="Young D."/>
            <person name="Pisabarro A."/>
            <person name="Eastwood D.C."/>
            <person name="Martin F."/>
            <person name="Cullen D."/>
            <person name="Grigoriev I.V."/>
            <person name="Hibbett D.S."/>
        </authorList>
    </citation>
    <scope>NUCLEOTIDE SEQUENCE [LARGE SCALE GENOMIC DNA]</scope>
    <source>
        <strain evidence="3">FP-91666</strain>
    </source>
</reference>
<feature type="compositionally biased region" description="Basic and acidic residues" evidence="1">
    <location>
        <begin position="439"/>
        <end position="459"/>
    </location>
</feature>
<feature type="region of interest" description="Disordered" evidence="1">
    <location>
        <begin position="267"/>
        <end position="395"/>
    </location>
</feature>